<evidence type="ECO:0000313" key="7">
    <source>
        <dbReference type="EMBL" id="SAK99821.1"/>
    </source>
</evidence>
<evidence type="ECO:0000256" key="5">
    <source>
        <dbReference type="PROSITE-ProRule" id="PRU00409"/>
    </source>
</evidence>
<evidence type="ECO:0000256" key="1">
    <source>
        <dbReference type="ARBA" id="ARBA00022598"/>
    </source>
</evidence>
<dbReference type="EMBL" id="FCNX02000020">
    <property type="protein sequence ID" value="SAK99821.1"/>
    <property type="molecule type" value="Genomic_DNA"/>
</dbReference>
<keyword evidence="2 5" id="KW-0547">Nucleotide-binding</keyword>
<dbReference type="InterPro" id="IPR011761">
    <property type="entry name" value="ATP-grasp"/>
</dbReference>
<sequence>MKRILFLGAAPTQLPPIRYALEQGHYVITCDYLPDNPGHALAHESHNVSTTDRDAVLALARRLEIDGVVAYASDPAAPTAAWVGNQLGLPSNPYDAVLTLARKDLFRAFLAANGFNVPRSQSFYEREAARAWARELGMPVFVKPVDSSGSKGVTCLEHEDDLDAAFDSALSFSREKKVVIEERIVRASYQVAGDGFIVDGKLAFRCWADEHFDRLCNGLVPIGESFPATHDEALLRVAHDETQRLLDLLGMKTGALNFDFIFTEDGRFWFLELGPRNGGCLIPEVIRYATDVDLIKYTVDAALGLDCSSLHMKPAHGHWSSYMIHSLDTGAFDSLWLSERMRGHIVEQSLWVKPGDAVRKYSGSHDILGTMILRFDSADQMREMMDHMENDVRVVVTEARE</sequence>
<evidence type="ECO:0000256" key="4">
    <source>
        <dbReference type="ARBA" id="ARBA00023316"/>
    </source>
</evidence>
<accession>A0A158DYU7</accession>
<dbReference type="STRING" id="1777138.AWB77_06025"/>
<dbReference type="InterPro" id="IPR016185">
    <property type="entry name" value="PreATP-grasp_dom_sf"/>
</dbReference>
<dbReference type="Gene3D" id="3.30.470.20">
    <property type="entry name" value="ATP-grasp fold, B domain"/>
    <property type="match status" value="1"/>
</dbReference>
<organism evidence="7 8">
    <name type="scientific">Caballeronia fortuita</name>
    <dbReference type="NCBI Taxonomy" id="1777138"/>
    <lineage>
        <taxon>Bacteria</taxon>
        <taxon>Pseudomonadati</taxon>
        <taxon>Pseudomonadota</taxon>
        <taxon>Betaproteobacteria</taxon>
        <taxon>Burkholderiales</taxon>
        <taxon>Burkholderiaceae</taxon>
        <taxon>Caballeronia</taxon>
    </lineage>
</organism>
<dbReference type="RefSeq" id="WP_061138057.1">
    <property type="nucleotide sequence ID" value="NZ_FCNX02000020.1"/>
</dbReference>
<name>A0A158DYU7_9BURK</name>
<dbReference type="Pfam" id="PF07478">
    <property type="entry name" value="Dala_Dala_lig_C"/>
    <property type="match status" value="1"/>
</dbReference>
<reference evidence="7" key="1">
    <citation type="submission" date="2016-01" db="EMBL/GenBank/DDBJ databases">
        <authorList>
            <person name="Peeters C."/>
        </authorList>
    </citation>
    <scope>NUCLEOTIDE SEQUENCE</scope>
    <source>
        <strain evidence="7">LMG 29320</strain>
    </source>
</reference>
<dbReference type="AlphaFoldDB" id="A0A158DYU7"/>
<keyword evidence="8" id="KW-1185">Reference proteome</keyword>
<comment type="caution">
    <text evidence="7">The sequence shown here is derived from an EMBL/GenBank/DDBJ whole genome shotgun (WGS) entry which is preliminary data.</text>
</comment>
<dbReference type="GO" id="GO:0005524">
    <property type="term" value="F:ATP binding"/>
    <property type="evidence" value="ECO:0007669"/>
    <property type="project" value="UniProtKB-UniRule"/>
</dbReference>
<evidence type="ECO:0000256" key="2">
    <source>
        <dbReference type="ARBA" id="ARBA00022741"/>
    </source>
</evidence>
<evidence type="ECO:0000256" key="3">
    <source>
        <dbReference type="ARBA" id="ARBA00022840"/>
    </source>
</evidence>
<dbReference type="Gene3D" id="3.30.1490.20">
    <property type="entry name" value="ATP-grasp fold, A domain"/>
    <property type="match status" value="1"/>
</dbReference>
<dbReference type="InterPro" id="IPR011095">
    <property type="entry name" value="Dala_Dala_lig_C"/>
</dbReference>
<keyword evidence="3 5" id="KW-0067">ATP-binding</keyword>
<dbReference type="GO" id="GO:0071555">
    <property type="term" value="P:cell wall organization"/>
    <property type="evidence" value="ECO:0007669"/>
    <property type="project" value="UniProtKB-KW"/>
</dbReference>
<feature type="domain" description="ATP-grasp" evidence="6">
    <location>
        <begin position="107"/>
        <end position="303"/>
    </location>
</feature>
<dbReference type="PANTHER" id="PTHR43585:SF2">
    <property type="entry name" value="ATP-GRASP ENZYME FSQD"/>
    <property type="match status" value="1"/>
</dbReference>
<evidence type="ECO:0000313" key="8">
    <source>
        <dbReference type="Proteomes" id="UP000054903"/>
    </source>
</evidence>
<proteinExistence type="predicted"/>
<protein>
    <submittedName>
        <fullName evidence="7">Phosphoribosylglycinamide formyltransferase 2</fullName>
    </submittedName>
</protein>
<keyword evidence="1" id="KW-0436">Ligase</keyword>
<dbReference type="PANTHER" id="PTHR43585">
    <property type="entry name" value="FUMIPYRROLE BIOSYNTHESIS PROTEIN C"/>
    <property type="match status" value="1"/>
</dbReference>
<dbReference type="GO" id="GO:0008716">
    <property type="term" value="F:D-alanine-D-alanine ligase activity"/>
    <property type="evidence" value="ECO:0007669"/>
    <property type="project" value="InterPro"/>
</dbReference>
<dbReference type="SUPFAM" id="SSF52440">
    <property type="entry name" value="PreATP-grasp domain"/>
    <property type="match status" value="1"/>
</dbReference>
<dbReference type="InterPro" id="IPR013815">
    <property type="entry name" value="ATP_grasp_subdomain_1"/>
</dbReference>
<dbReference type="SUPFAM" id="SSF56059">
    <property type="entry name" value="Glutathione synthetase ATP-binding domain-like"/>
    <property type="match status" value="1"/>
</dbReference>
<dbReference type="GO" id="GO:0046872">
    <property type="term" value="F:metal ion binding"/>
    <property type="evidence" value="ECO:0007669"/>
    <property type="project" value="InterPro"/>
</dbReference>
<dbReference type="Gene3D" id="3.40.50.20">
    <property type="match status" value="1"/>
</dbReference>
<gene>
    <name evidence="7" type="ORF">AWB77_06025</name>
</gene>
<evidence type="ECO:0000259" key="6">
    <source>
        <dbReference type="PROSITE" id="PS50975"/>
    </source>
</evidence>
<dbReference type="InterPro" id="IPR052032">
    <property type="entry name" value="ATP-dep_AA_Ligase"/>
</dbReference>
<keyword evidence="4" id="KW-0961">Cell wall biogenesis/degradation</keyword>
<dbReference type="PROSITE" id="PS50975">
    <property type="entry name" value="ATP_GRASP"/>
    <property type="match status" value="1"/>
</dbReference>
<dbReference type="Proteomes" id="UP000054903">
    <property type="component" value="Unassembled WGS sequence"/>
</dbReference>
<dbReference type="OrthoDB" id="3428978at2"/>